<dbReference type="Proteomes" id="UP000789901">
    <property type="component" value="Unassembled WGS sequence"/>
</dbReference>
<evidence type="ECO:0000313" key="2">
    <source>
        <dbReference type="Proteomes" id="UP000789901"/>
    </source>
</evidence>
<evidence type="ECO:0000313" key="1">
    <source>
        <dbReference type="EMBL" id="CAG8856459.1"/>
    </source>
</evidence>
<feature type="non-terminal residue" evidence="1">
    <location>
        <position position="1"/>
    </location>
</feature>
<protein>
    <submittedName>
        <fullName evidence="1">12077_t:CDS:1</fullName>
    </submittedName>
</protein>
<accession>A0ABN7XME4</accession>
<gene>
    <name evidence="1" type="ORF">GMARGA_LOCUS45280</name>
</gene>
<keyword evidence="2" id="KW-1185">Reference proteome</keyword>
<dbReference type="EMBL" id="CAJVQB010160287">
    <property type="protein sequence ID" value="CAG8856459.1"/>
    <property type="molecule type" value="Genomic_DNA"/>
</dbReference>
<proteinExistence type="predicted"/>
<name>A0ABN7XME4_GIGMA</name>
<organism evidence="1 2">
    <name type="scientific">Gigaspora margarita</name>
    <dbReference type="NCBI Taxonomy" id="4874"/>
    <lineage>
        <taxon>Eukaryota</taxon>
        <taxon>Fungi</taxon>
        <taxon>Fungi incertae sedis</taxon>
        <taxon>Mucoromycota</taxon>
        <taxon>Glomeromycotina</taxon>
        <taxon>Glomeromycetes</taxon>
        <taxon>Diversisporales</taxon>
        <taxon>Gigasporaceae</taxon>
        <taxon>Gigaspora</taxon>
    </lineage>
</organism>
<reference evidence="1 2" key="1">
    <citation type="submission" date="2021-06" db="EMBL/GenBank/DDBJ databases">
        <authorList>
            <person name="Kallberg Y."/>
            <person name="Tangrot J."/>
            <person name="Rosling A."/>
        </authorList>
    </citation>
    <scope>NUCLEOTIDE SEQUENCE [LARGE SCALE GENOMIC DNA]</scope>
    <source>
        <strain evidence="1 2">120-4 pot B 10/14</strain>
    </source>
</reference>
<feature type="non-terminal residue" evidence="1">
    <location>
        <position position="62"/>
    </location>
</feature>
<sequence length="62" mass="7348">KDMKKIAKDYKNFYGYTNPPIFDMITIENVIFNILHAFLHIANQLWLLMLAKVEERGLFNDS</sequence>
<comment type="caution">
    <text evidence="1">The sequence shown here is derived from an EMBL/GenBank/DDBJ whole genome shotgun (WGS) entry which is preliminary data.</text>
</comment>